<sequence length="173" mass="19967">MSKHKWRAPRLGYVLRSMLMLQLMRIWDLWGYGLLLGAVSRRMAGNFSPHVGECMVVREGSWFALARGYHELIVKVDALNVYRVVCSPKKRFMKANIIYDICNSCKQVGDGSVCYGFRDGNSGLRYSYFSFGVRAQHHLLVGHWTIEPRQDALNSRMMVLVEGWPNGRRECVY</sequence>
<dbReference type="Pfam" id="PF13456">
    <property type="entry name" value="RVT_3"/>
    <property type="match status" value="1"/>
</dbReference>
<dbReference type="GO" id="GO:0003676">
    <property type="term" value="F:nucleic acid binding"/>
    <property type="evidence" value="ECO:0007669"/>
    <property type="project" value="InterPro"/>
</dbReference>
<dbReference type="GO" id="GO:0004523">
    <property type="term" value="F:RNA-DNA hybrid ribonuclease activity"/>
    <property type="evidence" value="ECO:0007669"/>
    <property type="project" value="InterPro"/>
</dbReference>
<evidence type="ECO:0000313" key="2">
    <source>
        <dbReference type="EMBL" id="GMN55237.1"/>
    </source>
</evidence>
<comment type="caution">
    <text evidence="2">The sequence shown here is derived from an EMBL/GenBank/DDBJ whole genome shotgun (WGS) entry which is preliminary data.</text>
</comment>
<name>A0AA88APS8_FICCA</name>
<evidence type="ECO:0000259" key="1">
    <source>
        <dbReference type="Pfam" id="PF13456"/>
    </source>
</evidence>
<reference evidence="2" key="1">
    <citation type="submission" date="2023-07" db="EMBL/GenBank/DDBJ databases">
        <title>draft genome sequence of fig (Ficus carica).</title>
        <authorList>
            <person name="Takahashi T."/>
            <person name="Nishimura K."/>
        </authorList>
    </citation>
    <scope>NUCLEOTIDE SEQUENCE</scope>
</reference>
<keyword evidence="3" id="KW-1185">Reference proteome</keyword>
<dbReference type="InterPro" id="IPR002156">
    <property type="entry name" value="RNaseH_domain"/>
</dbReference>
<proteinExistence type="predicted"/>
<gene>
    <name evidence="2" type="ORF">TIFTF001_024348</name>
</gene>
<feature type="domain" description="RNase H type-1" evidence="1">
    <location>
        <begin position="33"/>
        <end position="117"/>
    </location>
</feature>
<evidence type="ECO:0000313" key="3">
    <source>
        <dbReference type="Proteomes" id="UP001187192"/>
    </source>
</evidence>
<protein>
    <recommendedName>
        <fullName evidence="1">RNase H type-1 domain-containing protein</fullName>
    </recommendedName>
</protein>
<dbReference type="EMBL" id="BTGU01000056">
    <property type="protein sequence ID" value="GMN55237.1"/>
    <property type="molecule type" value="Genomic_DNA"/>
</dbReference>
<accession>A0AA88APS8</accession>
<dbReference type="Proteomes" id="UP001187192">
    <property type="component" value="Unassembled WGS sequence"/>
</dbReference>
<dbReference type="AlphaFoldDB" id="A0AA88APS8"/>
<organism evidence="2 3">
    <name type="scientific">Ficus carica</name>
    <name type="common">Common fig</name>
    <dbReference type="NCBI Taxonomy" id="3494"/>
    <lineage>
        <taxon>Eukaryota</taxon>
        <taxon>Viridiplantae</taxon>
        <taxon>Streptophyta</taxon>
        <taxon>Embryophyta</taxon>
        <taxon>Tracheophyta</taxon>
        <taxon>Spermatophyta</taxon>
        <taxon>Magnoliopsida</taxon>
        <taxon>eudicotyledons</taxon>
        <taxon>Gunneridae</taxon>
        <taxon>Pentapetalae</taxon>
        <taxon>rosids</taxon>
        <taxon>fabids</taxon>
        <taxon>Rosales</taxon>
        <taxon>Moraceae</taxon>
        <taxon>Ficeae</taxon>
        <taxon>Ficus</taxon>
    </lineage>
</organism>